<feature type="region of interest" description="Disordered" evidence="1">
    <location>
        <begin position="290"/>
        <end position="390"/>
    </location>
</feature>
<evidence type="ECO:0000313" key="3">
    <source>
        <dbReference type="Proteomes" id="UP000077202"/>
    </source>
</evidence>
<name>A0A176WIJ0_MARPO</name>
<accession>A0A176WIJ0</accession>
<feature type="compositionally biased region" description="Polar residues" evidence="1">
    <location>
        <begin position="313"/>
        <end position="332"/>
    </location>
</feature>
<feature type="compositionally biased region" description="Low complexity" evidence="1">
    <location>
        <begin position="374"/>
        <end position="384"/>
    </location>
</feature>
<sequence length="390" mass="42338">MARSTQLRMVPLKVPQIGLRAFQDELLAVKLDFLLWGWNWVCSEMVREWLRKKNQPLRGYRPHPERWQVSDWERILGRCAGEEGDLVFECESVQVTKEEEISFGALFKNCKSSKNRNSDSLGSDSVEGNGTTRAAGEGGIDQSPLLLLDQFLSADGVFDSNRAGTISLAVTNKSGQRKWNGEADQSQREVPAAPVRRRANHEPASQPKEKTRKLVLPASIADIGRAAETRNSPSSEEDVSAGVLGTLADLPATKARTSSEEARRPSGQGRWHAAHANMLATEKCLASEQVPFDDSTSGQEPSAQEQSREEPSAQRTSGQAPSAQTQLEQSTADEGRKEETRVPSMQEPLAQAPSAVAVRAVEAGPPRASSPTPLELLAGHGAEVAAEEVA</sequence>
<feature type="compositionally biased region" description="Polar residues" evidence="1">
    <location>
        <begin position="118"/>
        <end position="132"/>
    </location>
</feature>
<gene>
    <name evidence="2" type="ORF">AXG93_2912s1140</name>
</gene>
<organism evidence="2 3">
    <name type="scientific">Marchantia polymorpha subsp. ruderalis</name>
    <dbReference type="NCBI Taxonomy" id="1480154"/>
    <lineage>
        <taxon>Eukaryota</taxon>
        <taxon>Viridiplantae</taxon>
        <taxon>Streptophyta</taxon>
        <taxon>Embryophyta</taxon>
        <taxon>Marchantiophyta</taxon>
        <taxon>Marchantiopsida</taxon>
        <taxon>Marchantiidae</taxon>
        <taxon>Marchantiales</taxon>
        <taxon>Marchantiaceae</taxon>
        <taxon>Marchantia</taxon>
    </lineage>
</organism>
<keyword evidence="3" id="KW-1185">Reference proteome</keyword>
<comment type="caution">
    <text evidence="2">The sequence shown here is derived from an EMBL/GenBank/DDBJ whole genome shotgun (WGS) entry which is preliminary data.</text>
</comment>
<protein>
    <submittedName>
        <fullName evidence="2">Uncharacterized protein</fullName>
    </submittedName>
</protein>
<proteinExistence type="predicted"/>
<dbReference type="AlphaFoldDB" id="A0A176WIJ0"/>
<evidence type="ECO:0000256" key="1">
    <source>
        <dbReference type="SAM" id="MobiDB-lite"/>
    </source>
</evidence>
<dbReference type="Proteomes" id="UP000077202">
    <property type="component" value="Unassembled WGS sequence"/>
</dbReference>
<dbReference type="EMBL" id="LVLJ01000884">
    <property type="protein sequence ID" value="OAE32125.1"/>
    <property type="molecule type" value="Genomic_DNA"/>
</dbReference>
<feature type="compositionally biased region" description="Polar residues" evidence="1">
    <location>
        <begin position="294"/>
        <end position="305"/>
    </location>
</feature>
<evidence type="ECO:0000313" key="2">
    <source>
        <dbReference type="EMBL" id="OAE32125.1"/>
    </source>
</evidence>
<feature type="region of interest" description="Disordered" evidence="1">
    <location>
        <begin position="113"/>
        <end position="139"/>
    </location>
</feature>
<reference evidence="2" key="1">
    <citation type="submission" date="2016-03" db="EMBL/GenBank/DDBJ databases">
        <title>Mechanisms controlling the formation of the plant cell surface in tip-growing cells are functionally conserved among land plants.</title>
        <authorList>
            <person name="Honkanen S."/>
            <person name="Jones V.A."/>
            <person name="Morieri G."/>
            <person name="Champion C."/>
            <person name="Hetherington A.J."/>
            <person name="Kelly S."/>
            <person name="Saint-Marcoux D."/>
            <person name="Proust H."/>
            <person name="Prescott H."/>
            <person name="Dolan L."/>
        </authorList>
    </citation>
    <scope>NUCLEOTIDE SEQUENCE [LARGE SCALE GENOMIC DNA]</scope>
    <source>
        <tissue evidence="2">Whole gametophyte</tissue>
    </source>
</reference>
<feature type="region of interest" description="Disordered" evidence="1">
    <location>
        <begin position="174"/>
        <end position="271"/>
    </location>
</feature>